<evidence type="ECO:0000256" key="5">
    <source>
        <dbReference type="ARBA" id="ARBA00018141"/>
    </source>
</evidence>
<evidence type="ECO:0000256" key="10">
    <source>
        <dbReference type="ARBA" id="ARBA00048807"/>
    </source>
</evidence>
<reference evidence="11 12" key="1">
    <citation type="submission" date="2020-08" db="EMBL/GenBank/DDBJ databases">
        <title>Genomic Encyclopedia of Type Strains, Phase IV (KMG-IV): sequencing the most valuable type-strain genomes for metagenomic binning, comparative biology and taxonomic classification.</title>
        <authorList>
            <person name="Goeker M."/>
        </authorList>
    </citation>
    <scope>NUCLEOTIDE SEQUENCE [LARGE SCALE GENOMIC DNA]</scope>
    <source>
        <strain evidence="11 12">DSM 105721</strain>
    </source>
</reference>
<dbReference type="OrthoDB" id="9804698at2"/>
<protein>
    <recommendedName>
        <fullName evidence="5">6-carboxy-5,6,7,8-tetrahydropterin synthase</fullName>
        <ecNumber evidence="4">4.1.2.50</ecNumber>
    </recommendedName>
    <alternativeName>
        <fullName evidence="9">Queuosine biosynthesis protein QueD</fullName>
    </alternativeName>
</protein>
<dbReference type="Gene3D" id="3.30.479.10">
    <property type="entry name" value="6-pyruvoyl tetrahydropterin synthase/QueD"/>
    <property type="match status" value="1"/>
</dbReference>
<dbReference type="GO" id="GO:0070497">
    <property type="term" value="F:6-carboxytetrahydropterin synthase activity"/>
    <property type="evidence" value="ECO:0007669"/>
    <property type="project" value="UniProtKB-EC"/>
</dbReference>
<evidence type="ECO:0000256" key="3">
    <source>
        <dbReference type="ARBA" id="ARBA00008900"/>
    </source>
</evidence>
<evidence type="ECO:0000256" key="8">
    <source>
        <dbReference type="ARBA" id="ARBA00023239"/>
    </source>
</evidence>
<dbReference type="InterPro" id="IPR038418">
    <property type="entry name" value="6-PTP_synth/QueD_sf"/>
</dbReference>
<dbReference type="SUPFAM" id="SSF55620">
    <property type="entry name" value="Tetrahydrobiopterin biosynthesis enzymes-like"/>
    <property type="match status" value="1"/>
</dbReference>
<comment type="catalytic activity">
    <reaction evidence="10">
        <text>7,8-dihydroneopterin 3'-triphosphate + H2O = 6-carboxy-5,6,7,8-tetrahydropterin + triphosphate + acetaldehyde + 2 H(+)</text>
        <dbReference type="Rhea" id="RHEA:27966"/>
        <dbReference type="ChEBI" id="CHEBI:15343"/>
        <dbReference type="ChEBI" id="CHEBI:15377"/>
        <dbReference type="ChEBI" id="CHEBI:15378"/>
        <dbReference type="ChEBI" id="CHEBI:18036"/>
        <dbReference type="ChEBI" id="CHEBI:58462"/>
        <dbReference type="ChEBI" id="CHEBI:61032"/>
        <dbReference type="EC" id="4.1.2.50"/>
    </reaction>
</comment>
<keyword evidence="12" id="KW-1185">Reference proteome</keyword>
<name>A0A7W6HTG0_9BACT</name>
<dbReference type="EMBL" id="JACIES010000001">
    <property type="protein sequence ID" value="MBB4024684.1"/>
    <property type="molecule type" value="Genomic_DNA"/>
</dbReference>
<dbReference type="EC" id="4.1.2.50" evidence="4"/>
<dbReference type="GeneID" id="93100901"/>
<organism evidence="11 12">
    <name type="scientific">Butyricimonas faecihominis</name>
    <dbReference type="NCBI Taxonomy" id="1472416"/>
    <lineage>
        <taxon>Bacteria</taxon>
        <taxon>Pseudomonadati</taxon>
        <taxon>Bacteroidota</taxon>
        <taxon>Bacteroidia</taxon>
        <taxon>Bacteroidales</taxon>
        <taxon>Odoribacteraceae</taxon>
        <taxon>Butyricimonas</taxon>
    </lineage>
</organism>
<sequence length="183" mass="21620">MVIRKLFKFEGAHIVRNCSSHRCRENIHGHSYIVEVFITSDKLDRGYMVMDFVLLDKVKELVDSFDHTYSLWQEESDELKTFVYKYNRRVAEIPVSPSAEGYALLFLYLIDKILQNTEHKNGEGNVQLSSVRVHETATGYAEAFREDLKLVNFNVHNIRFSEAIREEWKNDQWWEGIKIKDKN</sequence>
<dbReference type="Proteomes" id="UP000546007">
    <property type="component" value="Unassembled WGS sequence"/>
</dbReference>
<dbReference type="InterPro" id="IPR007115">
    <property type="entry name" value="6-PTP_synth/QueD"/>
</dbReference>
<dbReference type="AlphaFoldDB" id="A0A7W6HTG0"/>
<evidence type="ECO:0000313" key="11">
    <source>
        <dbReference type="EMBL" id="MBB4024684.1"/>
    </source>
</evidence>
<gene>
    <name evidence="11" type="ORF">GGR14_000445</name>
</gene>
<dbReference type="PANTHER" id="PTHR12589">
    <property type="entry name" value="PYRUVOYL TETRAHYDROBIOPTERIN SYNTHASE"/>
    <property type="match status" value="1"/>
</dbReference>
<evidence type="ECO:0000256" key="1">
    <source>
        <dbReference type="ARBA" id="ARBA00001947"/>
    </source>
</evidence>
<proteinExistence type="inferred from homology"/>
<evidence type="ECO:0000256" key="4">
    <source>
        <dbReference type="ARBA" id="ARBA00012982"/>
    </source>
</evidence>
<dbReference type="RefSeq" id="WP_124316239.1">
    <property type="nucleotide sequence ID" value="NZ_AP028155.1"/>
</dbReference>
<dbReference type="PANTHER" id="PTHR12589:SF7">
    <property type="entry name" value="6-PYRUVOYL TETRAHYDROBIOPTERIN SYNTHASE"/>
    <property type="match status" value="1"/>
</dbReference>
<evidence type="ECO:0000256" key="7">
    <source>
        <dbReference type="ARBA" id="ARBA00022833"/>
    </source>
</evidence>
<evidence type="ECO:0000256" key="9">
    <source>
        <dbReference type="ARBA" id="ARBA00031449"/>
    </source>
</evidence>
<comment type="similarity">
    <text evidence="3">Belongs to the PTPS family. QueD subfamily.</text>
</comment>
<evidence type="ECO:0000256" key="2">
    <source>
        <dbReference type="ARBA" id="ARBA00005061"/>
    </source>
</evidence>
<comment type="caution">
    <text evidence="11">The sequence shown here is derived from an EMBL/GenBank/DDBJ whole genome shotgun (WGS) entry which is preliminary data.</text>
</comment>
<dbReference type="GO" id="GO:0046872">
    <property type="term" value="F:metal ion binding"/>
    <property type="evidence" value="ECO:0007669"/>
    <property type="project" value="UniProtKB-KW"/>
</dbReference>
<dbReference type="Pfam" id="PF01242">
    <property type="entry name" value="PTPS"/>
    <property type="match status" value="1"/>
</dbReference>
<comment type="cofactor">
    <cofactor evidence="1">
        <name>Zn(2+)</name>
        <dbReference type="ChEBI" id="CHEBI:29105"/>
    </cofactor>
</comment>
<keyword evidence="7" id="KW-0862">Zinc</keyword>
<dbReference type="UniPathway" id="UPA00391"/>
<evidence type="ECO:0000313" key="12">
    <source>
        <dbReference type="Proteomes" id="UP000546007"/>
    </source>
</evidence>
<comment type="pathway">
    <text evidence="2">Purine metabolism; 7-cyano-7-deazaguanine biosynthesis.</text>
</comment>
<evidence type="ECO:0000256" key="6">
    <source>
        <dbReference type="ARBA" id="ARBA00022723"/>
    </source>
</evidence>
<accession>A0A7W6HTG0</accession>
<keyword evidence="6" id="KW-0479">Metal-binding</keyword>
<keyword evidence="8 11" id="KW-0456">Lyase</keyword>